<dbReference type="SUPFAM" id="SSF52540">
    <property type="entry name" value="P-loop containing nucleoside triphosphate hydrolases"/>
    <property type="match status" value="1"/>
</dbReference>
<proteinExistence type="predicted"/>
<dbReference type="PROSITE" id="PS50893">
    <property type="entry name" value="ABC_TRANSPORTER_2"/>
    <property type="match status" value="1"/>
</dbReference>
<comment type="caution">
    <text evidence="5">The sequence shown here is derived from an EMBL/GenBank/DDBJ whole genome shotgun (WGS) entry which is preliminary data.</text>
</comment>
<evidence type="ECO:0000256" key="2">
    <source>
        <dbReference type="ARBA" id="ARBA00022741"/>
    </source>
</evidence>
<reference evidence="5" key="1">
    <citation type="journal article" date="2014" name="Int. J. Syst. Evol. Microbiol.">
        <title>Complete genome sequence of Corynebacterium casei LMG S-19264T (=DSM 44701T), isolated from a smear-ripened cheese.</title>
        <authorList>
            <consortium name="US DOE Joint Genome Institute (JGI-PGF)"/>
            <person name="Walter F."/>
            <person name="Albersmeier A."/>
            <person name="Kalinowski J."/>
            <person name="Ruckert C."/>
        </authorList>
    </citation>
    <scope>NUCLEOTIDE SEQUENCE</scope>
    <source>
        <strain evidence="5">KCTC 42651</strain>
    </source>
</reference>
<dbReference type="GO" id="GO:0005524">
    <property type="term" value="F:ATP binding"/>
    <property type="evidence" value="ECO:0007669"/>
    <property type="project" value="UniProtKB-KW"/>
</dbReference>
<dbReference type="InterPro" id="IPR003593">
    <property type="entry name" value="AAA+_ATPase"/>
</dbReference>
<dbReference type="CDD" id="cd03219">
    <property type="entry name" value="ABC_Mj1267_LivG_branched"/>
    <property type="match status" value="1"/>
</dbReference>
<evidence type="ECO:0000313" key="5">
    <source>
        <dbReference type="EMBL" id="GHD51349.1"/>
    </source>
</evidence>
<sequence>MLEVRDLSKSFGALAVTQRVSLRVAPGERRVLLGPNGAGKTTLFNLLVGELAPDSGLILVDGRDVTALSVDARARLGLARSYQKNNLFAGLTVHENLALSAACAQGKATALLADSHRDRGVVATVEEVAERVGLSELLDASVDTIPYGARRRLEVGLALASKPRILLMDEPTSGIGPGGINAFHAFLHGLPAELTILIVEHDMDLAFGIADRVTVLNHGEVVFDGPPQEARDSALIREIYLGSWGAEGGGHA</sequence>
<dbReference type="InterPro" id="IPR027417">
    <property type="entry name" value="P-loop_NTPase"/>
</dbReference>
<keyword evidence="3 5" id="KW-0067">ATP-binding</keyword>
<dbReference type="GO" id="GO:0005886">
    <property type="term" value="C:plasma membrane"/>
    <property type="evidence" value="ECO:0007669"/>
    <property type="project" value="TreeGrafter"/>
</dbReference>
<dbReference type="RefSeq" id="WP_189990136.1">
    <property type="nucleotide sequence ID" value="NZ_BMZS01000005.1"/>
</dbReference>
<keyword evidence="2" id="KW-0547">Nucleotide-binding</keyword>
<organism evidence="5 6">
    <name type="scientific">Thalassobaculum fulvum</name>
    <dbReference type="NCBI Taxonomy" id="1633335"/>
    <lineage>
        <taxon>Bacteria</taxon>
        <taxon>Pseudomonadati</taxon>
        <taxon>Pseudomonadota</taxon>
        <taxon>Alphaproteobacteria</taxon>
        <taxon>Rhodospirillales</taxon>
        <taxon>Thalassobaculaceae</taxon>
        <taxon>Thalassobaculum</taxon>
    </lineage>
</organism>
<evidence type="ECO:0000313" key="6">
    <source>
        <dbReference type="Proteomes" id="UP000630353"/>
    </source>
</evidence>
<keyword evidence="6" id="KW-1185">Reference proteome</keyword>
<dbReference type="Pfam" id="PF00005">
    <property type="entry name" value="ABC_tran"/>
    <property type="match status" value="1"/>
</dbReference>
<dbReference type="Gene3D" id="3.40.50.300">
    <property type="entry name" value="P-loop containing nucleotide triphosphate hydrolases"/>
    <property type="match status" value="1"/>
</dbReference>
<evidence type="ECO:0000256" key="3">
    <source>
        <dbReference type="ARBA" id="ARBA00022840"/>
    </source>
</evidence>
<keyword evidence="1" id="KW-0813">Transport</keyword>
<gene>
    <name evidence="5" type="ORF">GCM10017083_25710</name>
</gene>
<dbReference type="PANTHER" id="PTHR45772:SF9">
    <property type="entry name" value="CONSERVED COMPONENT OF ABC TRANSPORTER FOR NATURAL AMINO ACIDS"/>
    <property type="match status" value="1"/>
</dbReference>
<dbReference type="InterPro" id="IPR051120">
    <property type="entry name" value="ABC_AA/LPS_Transport"/>
</dbReference>
<dbReference type="EMBL" id="BMZS01000005">
    <property type="protein sequence ID" value="GHD51349.1"/>
    <property type="molecule type" value="Genomic_DNA"/>
</dbReference>
<dbReference type="SMART" id="SM00382">
    <property type="entry name" value="AAA"/>
    <property type="match status" value="1"/>
</dbReference>
<accession>A0A918XSJ6</accession>
<dbReference type="PANTHER" id="PTHR45772">
    <property type="entry name" value="CONSERVED COMPONENT OF ABC TRANSPORTER FOR NATURAL AMINO ACIDS-RELATED"/>
    <property type="match status" value="1"/>
</dbReference>
<protein>
    <submittedName>
        <fullName evidence="5">ABC transporter ATP-binding protein</fullName>
    </submittedName>
</protein>
<dbReference type="AlphaFoldDB" id="A0A918XSJ6"/>
<dbReference type="InterPro" id="IPR003439">
    <property type="entry name" value="ABC_transporter-like_ATP-bd"/>
</dbReference>
<evidence type="ECO:0000259" key="4">
    <source>
        <dbReference type="PROSITE" id="PS50893"/>
    </source>
</evidence>
<feature type="domain" description="ABC transporter" evidence="4">
    <location>
        <begin position="2"/>
        <end position="243"/>
    </location>
</feature>
<reference evidence="5" key="2">
    <citation type="submission" date="2020-09" db="EMBL/GenBank/DDBJ databases">
        <authorList>
            <person name="Sun Q."/>
            <person name="Kim S."/>
        </authorList>
    </citation>
    <scope>NUCLEOTIDE SEQUENCE</scope>
    <source>
        <strain evidence="5">KCTC 42651</strain>
    </source>
</reference>
<name>A0A918XSJ6_9PROT</name>
<dbReference type="GO" id="GO:0016887">
    <property type="term" value="F:ATP hydrolysis activity"/>
    <property type="evidence" value="ECO:0007669"/>
    <property type="project" value="InterPro"/>
</dbReference>
<dbReference type="Proteomes" id="UP000630353">
    <property type="component" value="Unassembled WGS sequence"/>
</dbReference>
<evidence type="ECO:0000256" key="1">
    <source>
        <dbReference type="ARBA" id="ARBA00022448"/>
    </source>
</evidence>